<gene>
    <name evidence="1" type="ORF">CO007_03630</name>
</gene>
<dbReference type="AlphaFoldDB" id="A0A2M8GMC8"/>
<accession>A0A2M8GMC8</accession>
<dbReference type="SUPFAM" id="SSF102588">
    <property type="entry name" value="LmbE-like"/>
    <property type="match status" value="1"/>
</dbReference>
<evidence type="ECO:0008006" key="3">
    <source>
        <dbReference type="Google" id="ProtNLM"/>
    </source>
</evidence>
<sequence length="221" mass="25539">MNLPKGKTILFFSPHCDDEIIAAGALLTTLAKKNNVIVYYFTNSPRGVVGNFSELEKIEIRQKEANETCKILGVKAQFLNLDKQLKQKKLKSIITLIKKIILKTRPSLVITLYEYDTHPTHQKATKLVRRSLNGTNIPLWFGEVWTPILKPNDAYYFDENLMNIKLKAWSQYFSQDYRTNWKEAVKSLNRYRAISLREQFDGFGSATLPKGKYAEAFLINR</sequence>
<dbReference type="InterPro" id="IPR003737">
    <property type="entry name" value="GlcNAc_PI_deacetylase-related"/>
</dbReference>
<dbReference type="Pfam" id="PF02585">
    <property type="entry name" value="PIG-L"/>
    <property type="match status" value="1"/>
</dbReference>
<dbReference type="Gene3D" id="3.40.50.10320">
    <property type="entry name" value="LmbE-like"/>
    <property type="match status" value="1"/>
</dbReference>
<protein>
    <recommendedName>
        <fullName evidence="3">PIG-L family deacetylase</fullName>
    </recommendedName>
</protein>
<dbReference type="InterPro" id="IPR024078">
    <property type="entry name" value="LmbE-like_dom_sf"/>
</dbReference>
<comment type="caution">
    <text evidence="1">The sequence shown here is derived from an EMBL/GenBank/DDBJ whole genome shotgun (WGS) entry which is preliminary data.</text>
</comment>
<dbReference type="Proteomes" id="UP000229370">
    <property type="component" value="Unassembled WGS sequence"/>
</dbReference>
<proteinExistence type="predicted"/>
<dbReference type="PANTHER" id="PTHR12993:SF11">
    <property type="entry name" value="N-ACETYLGLUCOSAMINYL-PHOSPHATIDYLINOSITOL DE-N-ACETYLASE"/>
    <property type="match status" value="1"/>
</dbReference>
<reference evidence="2" key="1">
    <citation type="submission" date="2017-09" db="EMBL/GenBank/DDBJ databases">
        <title>Depth-based differentiation of microbial function through sediment-hosted aquifers and enrichment of novel symbionts in the deep terrestrial subsurface.</title>
        <authorList>
            <person name="Probst A.J."/>
            <person name="Ladd B."/>
            <person name="Jarett J.K."/>
            <person name="Geller-Mcgrath D.E."/>
            <person name="Sieber C.M.K."/>
            <person name="Emerson J.B."/>
            <person name="Anantharaman K."/>
            <person name="Thomas B.C."/>
            <person name="Malmstrom R."/>
            <person name="Stieglmeier M."/>
            <person name="Klingl A."/>
            <person name="Woyke T."/>
            <person name="Ryan C.M."/>
            <person name="Banfield J.F."/>
        </authorList>
    </citation>
    <scope>NUCLEOTIDE SEQUENCE [LARGE SCALE GENOMIC DNA]</scope>
</reference>
<dbReference type="GO" id="GO:0016811">
    <property type="term" value="F:hydrolase activity, acting on carbon-nitrogen (but not peptide) bonds, in linear amides"/>
    <property type="evidence" value="ECO:0007669"/>
    <property type="project" value="TreeGrafter"/>
</dbReference>
<dbReference type="EMBL" id="PFQK01000058">
    <property type="protein sequence ID" value="PJC81629.1"/>
    <property type="molecule type" value="Genomic_DNA"/>
</dbReference>
<organism evidence="1 2">
    <name type="scientific">Candidatus Roizmanbacteria bacterium CG_4_8_14_3_um_filter_36_10</name>
    <dbReference type="NCBI Taxonomy" id="1974834"/>
    <lineage>
        <taxon>Bacteria</taxon>
        <taxon>Candidatus Roizmaniibacteriota</taxon>
    </lineage>
</organism>
<evidence type="ECO:0000313" key="2">
    <source>
        <dbReference type="Proteomes" id="UP000229370"/>
    </source>
</evidence>
<name>A0A2M8GMC8_9BACT</name>
<dbReference type="PANTHER" id="PTHR12993">
    <property type="entry name" value="N-ACETYLGLUCOSAMINYL-PHOSPHATIDYLINOSITOL DE-N-ACETYLASE-RELATED"/>
    <property type="match status" value="1"/>
</dbReference>
<evidence type="ECO:0000313" key="1">
    <source>
        <dbReference type="EMBL" id="PJC81629.1"/>
    </source>
</evidence>